<dbReference type="Pfam" id="PF01381">
    <property type="entry name" value="HTH_3"/>
    <property type="match status" value="1"/>
</dbReference>
<dbReference type="InterPro" id="IPR010982">
    <property type="entry name" value="Lambda_DNA-bd_dom_sf"/>
</dbReference>
<reference evidence="2 3" key="1">
    <citation type="submission" date="2009-08" db="EMBL/GenBank/DDBJ databases">
        <authorList>
            <person name="Qin X."/>
            <person name="Bachman B."/>
            <person name="Battles P."/>
            <person name="Bell A."/>
            <person name="Bess C."/>
            <person name="Bickham C."/>
            <person name="Chaboub L."/>
            <person name="Chen D."/>
            <person name="Coyle M."/>
            <person name="Deiros D.R."/>
            <person name="Dinh H."/>
            <person name="Forbes L."/>
            <person name="Fowler G."/>
            <person name="Francisco L."/>
            <person name="Fu Q."/>
            <person name="Gubbala S."/>
            <person name="Hale W."/>
            <person name="Han Y."/>
            <person name="Hemphill L."/>
            <person name="Highlander S.K."/>
            <person name="Hirani K."/>
            <person name="Hogues M."/>
            <person name="Jackson L."/>
            <person name="Jakkamsetti A."/>
            <person name="Javaid M."/>
            <person name="Jiang H."/>
            <person name="Korchina V."/>
            <person name="Kovar C."/>
            <person name="Lara F."/>
            <person name="Lee S."/>
            <person name="Mata R."/>
            <person name="Mathew T."/>
            <person name="Moen C."/>
            <person name="Morales K."/>
            <person name="Munidasa M."/>
            <person name="Nazareth L."/>
            <person name="Ngo R."/>
            <person name="Nguyen L."/>
            <person name="Okwuonu G."/>
            <person name="Ongeri F."/>
            <person name="Patil S."/>
            <person name="Petrosino J."/>
            <person name="Pham C."/>
            <person name="Pham P."/>
            <person name="Pu L.-L."/>
            <person name="Puazo M."/>
            <person name="Raj R."/>
            <person name="Reid J."/>
            <person name="Rouhana J."/>
            <person name="Saada N."/>
            <person name="Shang Y."/>
            <person name="Simmons D."/>
            <person name="Thornton R."/>
            <person name="Warren J."/>
            <person name="Weissenberger G."/>
            <person name="Zhang J."/>
            <person name="Zhang L."/>
            <person name="Zhou C."/>
            <person name="Zhu D."/>
            <person name="Muzny D."/>
            <person name="Worley K."/>
            <person name="Gibbs R."/>
        </authorList>
    </citation>
    <scope>NUCLEOTIDE SEQUENCE [LARGE SCALE GENOMIC DNA]</scope>
    <source>
        <strain evidence="3">ATCC 15826 / DSM 8339 / NCTC 10426 / 6573</strain>
    </source>
</reference>
<dbReference type="PROSITE" id="PS50943">
    <property type="entry name" value="HTH_CROC1"/>
    <property type="match status" value="1"/>
</dbReference>
<comment type="caution">
    <text evidence="2">The sequence shown here is derived from an EMBL/GenBank/DDBJ whole genome shotgun (WGS) entry which is preliminary data.</text>
</comment>
<name>C8NAH6_CARH6</name>
<organism evidence="2 3">
    <name type="scientific">Cardiobacterium hominis (strain ATCC 15826 / DSM 8339 / NCTC 10426 / 6573)</name>
    <dbReference type="NCBI Taxonomy" id="638300"/>
    <lineage>
        <taxon>Bacteria</taxon>
        <taxon>Pseudomonadati</taxon>
        <taxon>Pseudomonadota</taxon>
        <taxon>Gammaproteobacteria</taxon>
        <taxon>Cardiobacteriales</taxon>
        <taxon>Cardiobacteriaceae</taxon>
        <taxon>Cardiobacterium</taxon>
    </lineage>
</organism>
<proteinExistence type="predicted"/>
<dbReference type="GO" id="GO:0003677">
    <property type="term" value="F:DNA binding"/>
    <property type="evidence" value="ECO:0007669"/>
    <property type="project" value="InterPro"/>
</dbReference>
<evidence type="ECO:0000313" key="3">
    <source>
        <dbReference type="Proteomes" id="UP000004870"/>
    </source>
</evidence>
<dbReference type="SUPFAM" id="SSF47413">
    <property type="entry name" value="lambda repressor-like DNA-binding domains"/>
    <property type="match status" value="1"/>
</dbReference>
<feature type="non-terminal residue" evidence="2">
    <location>
        <position position="91"/>
    </location>
</feature>
<evidence type="ECO:0000313" key="2">
    <source>
        <dbReference type="EMBL" id="EEV88378.1"/>
    </source>
</evidence>
<dbReference type="HOGENOM" id="CLU_187997_0_0_6"/>
<dbReference type="Proteomes" id="UP000004870">
    <property type="component" value="Unassembled WGS sequence"/>
</dbReference>
<protein>
    <submittedName>
        <fullName evidence="2">Repressor protein CI</fullName>
    </submittedName>
</protein>
<dbReference type="AlphaFoldDB" id="C8NAH6"/>
<dbReference type="EMBL" id="ACKY01000085">
    <property type="protein sequence ID" value="EEV88378.1"/>
    <property type="molecule type" value="Genomic_DNA"/>
</dbReference>
<accession>C8NAH6</accession>
<keyword evidence="3" id="KW-1185">Reference proteome</keyword>
<sequence>MIDLTYEHKKKPLTQEQLEDARRLKAIYEKKKNELGLSQESVADKMGMGQSGVGALFNGINALNAYNAALLTKILKVSVEEFSPSIAREIY</sequence>
<feature type="domain" description="HTH cro/C1-type" evidence="1">
    <location>
        <begin position="24"/>
        <end position="82"/>
    </location>
</feature>
<dbReference type="CDD" id="cd00093">
    <property type="entry name" value="HTH_XRE"/>
    <property type="match status" value="1"/>
</dbReference>
<dbReference type="Gene3D" id="1.10.260.40">
    <property type="entry name" value="lambda repressor-like DNA-binding domains"/>
    <property type="match status" value="1"/>
</dbReference>
<gene>
    <name evidence="2" type="primary">cI</name>
    <name evidence="2" type="ORF">HMPREF0198_1504</name>
</gene>
<dbReference type="SMART" id="SM00530">
    <property type="entry name" value="HTH_XRE"/>
    <property type="match status" value="1"/>
</dbReference>
<dbReference type="InterPro" id="IPR001387">
    <property type="entry name" value="Cro/C1-type_HTH"/>
</dbReference>
<evidence type="ECO:0000259" key="1">
    <source>
        <dbReference type="PROSITE" id="PS50943"/>
    </source>
</evidence>